<dbReference type="InterPro" id="IPR036322">
    <property type="entry name" value="WD40_repeat_dom_sf"/>
</dbReference>
<dbReference type="AlphaFoldDB" id="A0A8B7YFM5"/>
<evidence type="ECO:0000256" key="3">
    <source>
        <dbReference type="ARBA" id="ARBA00022574"/>
    </source>
</evidence>
<dbReference type="FunFam" id="2.130.10.10:FF:000132">
    <property type="entry name" value="DDB1- and CUL4-associated factor 13"/>
    <property type="match status" value="1"/>
</dbReference>
<dbReference type="InterPro" id="IPR015943">
    <property type="entry name" value="WD40/YVTN_repeat-like_dom_sf"/>
</dbReference>
<dbReference type="SUPFAM" id="SSF50978">
    <property type="entry name" value="WD40 repeat-like"/>
    <property type="match status" value="1"/>
</dbReference>
<dbReference type="PANTHER" id="PTHR22851">
    <property type="entry name" value="U3 SMALL NUCLEOLAR RNA U3 SNORNA ASSOCIATED PROTEIN"/>
    <property type="match status" value="1"/>
</dbReference>
<evidence type="ECO:0000256" key="1">
    <source>
        <dbReference type="ARBA" id="ARBA00004604"/>
    </source>
</evidence>
<dbReference type="RefSeq" id="XP_022091195.1">
    <property type="nucleotide sequence ID" value="XM_022235503.1"/>
</dbReference>
<feature type="repeat" description="WD" evidence="7">
    <location>
        <begin position="236"/>
        <end position="277"/>
    </location>
</feature>
<sequence length="360" mass="41891">MIFTEVKIWNLPTRKCERTITAHSGFVRGVCTDRKAASIFTVGDDQTIKQWSMVPPEYGKQETPVNTIIGKTVFQSIDHHWHDAKFATSGQQVDIWDEQRTEPLRSFTWGTDSIHSVKFNPVETYLLASCTADRNIVLYDMRGSTPLRKLLLNMRSNTIAWNPMEAFIFTAANEDYNLYTFDIRKLDIALNVHMDHVSAVMDVDYSPTGKEFVSGSFDKSIRIFPVDRGHSREIYHTKRMQHVTCVRWSLDSKYILSGSDETNIRIWKANASEKLGKLQKREVAADQYNAKLKEKFQHHPQLKRIRRHRHIPRAIYQEAKTIKVQRESIRRKTENRRRHSKKGAVPYVAERKKSIITVVE</sequence>
<dbReference type="InterPro" id="IPR001680">
    <property type="entry name" value="WD40_rpt"/>
</dbReference>
<dbReference type="OrthoDB" id="10249065at2759"/>
<keyword evidence="6" id="KW-0687">Ribonucleoprotein</keyword>
<dbReference type="PROSITE" id="PS50082">
    <property type="entry name" value="WD_REPEATS_2"/>
    <property type="match status" value="2"/>
</dbReference>
<evidence type="ECO:0000313" key="9">
    <source>
        <dbReference type="Proteomes" id="UP000694845"/>
    </source>
</evidence>
<feature type="domain" description="Sof1-like protein" evidence="8">
    <location>
        <begin position="269"/>
        <end position="355"/>
    </location>
</feature>
<evidence type="ECO:0000256" key="7">
    <source>
        <dbReference type="PROSITE-ProRule" id="PRU00221"/>
    </source>
</evidence>
<dbReference type="GO" id="GO:0032040">
    <property type="term" value="C:small-subunit processome"/>
    <property type="evidence" value="ECO:0007669"/>
    <property type="project" value="TreeGrafter"/>
</dbReference>
<comment type="similarity">
    <text evidence="2">Belongs to the WD repeat DCAF13/WDSOF1 family.</text>
</comment>
<evidence type="ECO:0000256" key="6">
    <source>
        <dbReference type="ARBA" id="ARBA00023274"/>
    </source>
</evidence>
<keyword evidence="3 7" id="KW-0853">WD repeat</keyword>
<dbReference type="CTD" id="25879"/>
<evidence type="ECO:0000259" key="8">
    <source>
        <dbReference type="Pfam" id="PF04158"/>
    </source>
</evidence>
<feature type="repeat" description="WD" evidence="7">
    <location>
        <begin position="193"/>
        <end position="234"/>
    </location>
</feature>
<dbReference type="InterPro" id="IPR051733">
    <property type="entry name" value="WD_repeat_DCAF13/WDSOF1"/>
</dbReference>
<evidence type="ECO:0000256" key="5">
    <source>
        <dbReference type="ARBA" id="ARBA00023242"/>
    </source>
</evidence>
<dbReference type="SMART" id="SM00320">
    <property type="entry name" value="WD40"/>
    <property type="match status" value="4"/>
</dbReference>
<keyword evidence="4" id="KW-0677">Repeat</keyword>
<keyword evidence="9" id="KW-1185">Reference proteome</keyword>
<reference evidence="10" key="1">
    <citation type="submission" date="2025-08" db="UniProtKB">
        <authorList>
            <consortium name="RefSeq"/>
        </authorList>
    </citation>
    <scope>IDENTIFICATION</scope>
</reference>
<dbReference type="Proteomes" id="UP000694845">
    <property type="component" value="Unplaced"/>
</dbReference>
<dbReference type="Gene3D" id="2.130.10.10">
    <property type="entry name" value="YVTN repeat-like/Quinoprotein amine dehydrogenase"/>
    <property type="match status" value="2"/>
</dbReference>
<dbReference type="Pfam" id="PF04158">
    <property type="entry name" value="Sof1"/>
    <property type="match status" value="1"/>
</dbReference>
<evidence type="ECO:0000256" key="2">
    <source>
        <dbReference type="ARBA" id="ARBA00005649"/>
    </source>
</evidence>
<evidence type="ECO:0000256" key="4">
    <source>
        <dbReference type="ARBA" id="ARBA00022737"/>
    </source>
</evidence>
<evidence type="ECO:0000313" key="10">
    <source>
        <dbReference type="RefSeq" id="XP_022091195.1"/>
    </source>
</evidence>
<accession>A0A8B7YFM5</accession>
<proteinExistence type="inferred from homology"/>
<keyword evidence="5" id="KW-0539">Nucleus</keyword>
<name>A0A8B7YFM5_ACAPL</name>
<dbReference type="GO" id="GO:0000462">
    <property type="term" value="P:maturation of SSU-rRNA from tricistronic rRNA transcript (SSU-rRNA, 5.8S rRNA, LSU-rRNA)"/>
    <property type="evidence" value="ECO:0007669"/>
    <property type="project" value="TreeGrafter"/>
</dbReference>
<protein>
    <submittedName>
        <fullName evidence="10">DDB1- and CUL4-associated factor 13-like isoform X2</fullName>
    </submittedName>
</protein>
<dbReference type="InterPro" id="IPR007287">
    <property type="entry name" value="Sof1"/>
</dbReference>
<comment type="subcellular location">
    <subcellularLocation>
        <location evidence="1">Nucleus</location>
        <location evidence="1">Nucleolus</location>
    </subcellularLocation>
</comment>
<dbReference type="GeneID" id="110979572"/>
<dbReference type="PANTHER" id="PTHR22851:SF0">
    <property type="entry name" value="DDB1- AND CUL4-ASSOCIATED FACTOR 13"/>
    <property type="match status" value="1"/>
</dbReference>
<organism evidence="9 10">
    <name type="scientific">Acanthaster planci</name>
    <name type="common">Crown-of-thorns starfish</name>
    <dbReference type="NCBI Taxonomy" id="133434"/>
    <lineage>
        <taxon>Eukaryota</taxon>
        <taxon>Metazoa</taxon>
        <taxon>Echinodermata</taxon>
        <taxon>Eleutherozoa</taxon>
        <taxon>Asterozoa</taxon>
        <taxon>Asteroidea</taxon>
        <taxon>Valvatacea</taxon>
        <taxon>Valvatida</taxon>
        <taxon>Acanthasteridae</taxon>
        <taxon>Acanthaster</taxon>
    </lineage>
</organism>
<dbReference type="Pfam" id="PF00400">
    <property type="entry name" value="WD40"/>
    <property type="match status" value="4"/>
</dbReference>
<gene>
    <name evidence="10" type="primary">LOC110979572</name>
</gene>